<feature type="domain" description="MsrB" evidence="4">
    <location>
        <begin position="56"/>
        <end position="177"/>
    </location>
</feature>
<comment type="catalytic activity">
    <reaction evidence="3">
        <text>L-methionyl-[protein] + [thioredoxin]-disulfide + H2O = L-methionyl-(R)-S-oxide-[protein] + [thioredoxin]-dithiol</text>
        <dbReference type="Rhea" id="RHEA:24164"/>
        <dbReference type="Rhea" id="RHEA-COMP:10698"/>
        <dbReference type="Rhea" id="RHEA-COMP:10700"/>
        <dbReference type="Rhea" id="RHEA-COMP:12313"/>
        <dbReference type="Rhea" id="RHEA-COMP:12314"/>
        <dbReference type="ChEBI" id="CHEBI:15377"/>
        <dbReference type="ChEBI" id="CHEBI:16044"/>
        <dbReference type="ChEBI" id="CHEBI:29950"/>
        <dbReference type="ChEBI" id="CHEBI:45764"/>
        <dbReference type="ChEBI" id="CHEBI:50058"/>
        <dbReference type="EC" id="1.8.4.12"/>
    </reaction>
</comment>
<organism evidence="5 6">
    <name type="scientific">Natronospira bacteriovora</name>
    <dbReference type="NCBI Taxonomy" id="3069753"/>
    <lineage>
        <taxon>Bacteria</taxon>
        <taxon>Pseudomonadati</taxon>
        <taxon>Pseudomonadota</taxon>
        <taxon>Gammaproteobacteria</taxon>
        <taxon>Natronospirales</taxon>
        <taxon>Natronospiraceae</taxon>
        <taxon>Natronospira</taxon>
    </lineage>
</organism>
<dbReference type="InterPro" id="IPR006311">
    <property type="entry name" value="TAT_signal"/>
</dbReference>
<dbReference type="InterPro" id="IPR002579">
    <property type="entry name" value="Met_Sox_Rdtase_MsrB_dom"/>
</dbReference>
<dbReference type="NCBIfam" id="TIGR00357">
    <property type="entry name" value="peptide-methionine (R)-S-oxide reductase MsrB"/>
    <property type="match status" value="1"/>
</dbReference>
<dbReference type="PROSITE" id="PS51318">
    <property type="entry name" value="TAT"/>
    <property type="match status" value="1"/>
</dbReference>
<dbReference type="EC" id="1.8.4.12" evidence="1"/>
<dbReference type="PROSITE" id="PS51790">
    <property type="entry name" value="MSRB"/>
    <property type="match status" value="1"/>
</dbReference>
<evidence type="ECO:0000259" key="4">
    <source>
        <dbReference type="PROSITE" id="PS51790"/>
    </source>
</evidence>
<protein>
    <recommendedName>
        <fullName evidence="1">peptide-methionine (R)-S-oxide reductase</fullName>
        <ecNumber evidence="1">1.8.4.12</ecNumber>
    </recommendedName>
</protein>
<evidence type="ECO:0000256" key="3">
    <source>
        <dbReference type="ARBA" id="ARBA00048488"/>
    </source>
</evidence>
<dbReference type="InterPro" id="IPR011057">
    <property type="entry name" value="Mss4-like_sf"/>
</dbReference>
<evidence type="ECO:0000313" key="5">
    <source>
        <dbReference type="EMBL" id="MDQ2068907.1"/>
    </source>
</evidence>
<gene>
    <name evidence="5" type="primary">msrB</name>
    <name evidence="5" type="ORF">RBH19_03340</name>
</gene>
<dbReference type="SUPFAM" id="SSF51316">
    <property type="entry name" value="Mss4-like"/>
    <property type="match status" value="1"/>
</dbReference>
<dbReference type="Pfam" id="PF01641">
    <property type="entry name" value="SelR"/>
    <property type="match status" value="1"/>
</dbReference>
<dbReference type="Gene3D" id="2.170.150.20">
    <property type="entry name" value="Peptide methionine sulfoxide reductase"/>
    <property type="match status" value="1"/>
</dbReference>
<dbReference type="EMBL" id="JAVDDT010000002">
    <property type="protein sequence ID" value="MDQ2068907.1"/>
    <property type="molecule type" value="Genomic_DNA"/>
</dbReference>
<keyword evidence="6" id="KW-1185">Reference proteome</keyword>
<dbReference type="Proteomes" id="UP001239019">
    <property type="component" value="Unassembled WGS sequence"/>
</dbReference>
<reference evidence="5 6" key="1">
    <citation type="submission" date="2023-08" db="EMBL/GenBank/DDBJ databases">
        <title>Whole-genome sequencing of halo(alkali)philic microorganisms from hypersaline lakes.</title>
        <authorList>
            <person name="Sorokin D.Y."/>
            <person name="Abbas B."/>
            <person name="Merkel A.Y."/>
        </authorList>
    </citation>
    <scope>NUCLEOTIDE SEQUENCE [LARGE SCALE GENOMIC DNA]</scope>
    <source>
        <strain evidence="5 6">AB-CW4</strain>
    </source>
</reference>
<evidence type="ECO:0000256" key="2">
    <source>
        <dbReference type="ARBA" id="ARBA00023002"/>
    </source>
</evidence>
<accession>A0ABU0W4G0</accession>
<dbReference type="PANTHER" id="PTHR10173">
    <property type="entry name" value="METHIONINE SULFOXIDE REDUCTASE"/>
    <property type="match status" value="1"/>
</dbReference>
<keyword evidence="2 5" id="KW-0560">Oxidoreductase</keyword>
<sequence length="191" mass="21784">MTSEFSRRTILRGMAALSVLAMPLLHGSGRRLRAATLDEEANAMSKEEFPPVDFSKEEWRERLDPEAFDILFREKTERAFTSPLNEEKRDGTYVCAACYLPLFLSDMKFDSGTGWPSFYTHIEGRIGTKRDFRLIIPRTEYHCIRCGGHQGHVFSDGPEPTGQRWCNNGRALRFVPEGEPLPALRGQRQDG</sequence>
<comment type="caution">
    <text evidence="5">The sequence shown here is derived from an EMBL/GenBank/DDBJ whole genome shotgun (WGS) entry which is preliminary data.</text>
</comment>
<dbReference type="GO" id="GO:0033743">
    <property type="term" value="F:peptide-methionine (R)-S-oxide reductase activity"/>
    <property type="evidence" value="ECO:0007669"/>
    <property type="project" value="UniProtKB-EC"/>
</dbReference>
<dbReference type="PANTHER" id="PTHR10173:SF57">
    <property type="entry name" value="PEPTIDE-METHIONINE (R)-S-OXIDE REDUCTASE"/>
    <property type="match status" value="1"/>
</dbReference>
<evidence type="ECO:0000313" key="6">
    <source>
        <dbReference type="Proteomes" id="UP001239019"/>
    </source>
</evidence>
<proteinExistence type="predicted"/>
<dbReference type="RefSeq" id="WP_306727404.1">
    <property type="nucleotide sequence ID" value="NZ_JAVDDT010000002.1"/>
</dbReference>
<dbReference type="InterPro" id="IPR028427">
    <property type="entry name" value="Met_Sox_Rdtase_MsrB"/>
</dbReference>
<name>A0ABU0W4G0_9GAMM</name>
<evidence type="ECO:0000256" key="1">
    <source>
        <dbReference type="ARBA" id="ARBA00012499"/>
    </source>
</evidence>